<evidence type="ECO:0000313" key="4">
    <source>
        <dbReference type="Proteomes" id="UP000184188"/>
    </source>
</evidence>
<dbReference type="GeneID" id="34614814"/>
<evidence type="ECO:0000256" key="2">
    <source>
        <dbReference type="SAM" id="Phobius"/>
    </source>
</evidence>
<keyword evidence="2" id="KW-0472">Membrane</keyword>
<dbReference type="Proteomes" id="UP000184188">
    <property type="component" value="Unassembled WGS sequence"/>
</dbReference>
<keyword evidence="2" id="KW-1133">Transmembrane helix</keyword>
<evidence type="ECO:0008006" key="5">
    <source>
        <dbReference type="Google" id="ProtNLM"/>
    </source>
</evidence>
<organism evidence="3 4">
    <name type="scientific">Penicilliopsis zonata CBS 506.65</name>
    <dbReference type="NCBI Taxonomy" id="1073090"/>
    <lineage>
        <taxon>Eukaryota</taxon>
        <taxon>Fungi</taxon>
        <taxon>Dikarya</taxon>
        <taxon>Ascomycota</taxon>
        <taxon>Pezizomycotina</taxon>
        <taxon>Eurotiomycetes</taxon>
        <taxon>Eurotiomycetidae</taxon>
        <taxon>Eurotiales</taxon>
        <taxon>Aspergillaceae</taxon>
        <taxon>Penicilliopsis</taxon>
    </lineage>
</organism>
<reference evidence="4" key="1">
    <citation type="journal article" date="2017" name="Genome Biol.">
        <title>Comparative genomics reveals high biological diversity and specific adaptations in the industrially and medically important fungal genus Aspergillus.</title>
        <authorList>
            <person name="de Vries R.P."/>
            <person name="Riley R."/>
            <person name="Wiebenga A."/>
            <person name="Aguilar-Osorio G."/>
            <person name="Amillis S."/>
            <person name="Uchima C.A."/>
            <person name="Anderluh G."/>
            <person name="Asadollahi M."/>
            <person name="Askin M."/>
            <person name="Barry K."/>
            <person name="Battaglia E."/>
            <person name="Bayram O."/>
            <person name="Benocci T."/>
            <person name="Braus-Stromeyer S.A."/>
            <person name="Caldana C."/>
            <person name="Canovas D."/>
            <person name="Cerqueira G.C."/>
            <person name="Chen F."/>
            <person name="Chen W."/>
            <person name="Choi C."/>
            <person name="Clum A."/>
            <person name="Dos Santos R.A."/>
            <person name="Damasio A.R."/>
            <person name="Diallinas G."/>
            <person name="Emri T."/>
            <person name="Fekete E."/>
            <person name="Flipphi M."/>
            <person name="Freyberg S."/>
            <person name="Gallo A."/>
            <person name="Gournas C."/>
            <person name="Habgood R."/>
            <person name="Hainaut M."/>
            <person name="Harispe M.L."/>
            <person name="Henrissat B."/>
            <person name="Hilden K.S."/>
            <person name="Hope R."/>
            <person name="Hossain A."/>
            <person name="Karabika E."/>
            <person name="Karaffa L."/>
            <person name="Karanyi Z."/>
            <person name="Krasevec N."/>
            <person name="Kuo A."/>
            <person name="Kusch H."/>
            <person name="LaButti K."/>
            <person name="Lagendijk E.L."/>
            <person name="Lapidus A."/>
            <person name="Levasseur A."/>
            <person name="Lindquist E."/>
            <person name="Lipzen A."/>
            <person name="Logrieco A.F."/>
            <person name="MacCabe A."/>
            <person name="Maekelae M.R."/>
            <person name="Malavazi I."/>
            <person name="Melin P."/>
            <person name="Meyer V."/>
            <person name="Mielnichuk N."/>
            <person name="Miskei M."/>
            <person name="Molnar A.P."/>
            <person name="Mule G."/>
            <person name="Ngan C.Y."/>
            <person name="Orejas M."/>
            <person name="Orosz E."/>
            <person name="Ouedraogo J.P."/>
            <person name="Overkamp K.M."/>
            <person name="Park H.-S."/>
            <person name="Perrone G."/>
            <person name="Piumi F."/>
            <person name="Punt P.J."/>
            <person name="Ram A.F."/>
            <person name="Ramon A."/>
            <person name="Rauscher S."/>
            <person name="Record E."/>
            <person name="Riano-Pachon D.M."/>
            <person name="Robert V."/>
            <person name="Roehrig J."/>
            <person name="Ruller R."/>
            <person name="Salamov A."/>
            <person name="Salih N.S."/>
            <person name="Samson R.A."/>
            <person name="Sandor E."/>
            <person name="Sanguinetti M."/>
            <person name="Schuetze T."/>
            <person name="Sepcic K."/>
            <person name="Shelest E."/>
            <person name="Sherlock G."/>
            <person name="Sophianopoulou V."/>
            <person name="Squina F.M."/>
            <person name="Sun H."/>
            <person name="Susca A."/>
            <person name="Todd R.B."/>
            <person name="Tsang A."/>
            <person name="Unkles S.E."/>
            <person name="van de Wiele N."/>
            <person name="van Rossen-Uffink D."/>
            <person name="Oliveira J.V."/>
            <person name="Vesth T.C."/>
            <person name="Visser J."/>
            <person name="Yu J.-H."/>
            <person name="Zhou M."/>
            <person name="Andersen M.R."/>
            <person name="Archer D.B."/>
            <person name="Baker S.E."/>
            <person name="Benoit I."/>
            <person name="Brakhage A.A."/>
            <person name="Braus G.H."/>
            <person name="Fischer R."/>
            <person name="Frisvad J.C."/>
            <person name="Goldman G.H."/>
            <person name="Houbraken J."/>
            <person name="Oakley B."/>
            <person name="Pocsi I."/>
            <person name="Scazzocchio C."/>
            <person name="Seiboth B."/>
            <person name="vanKuyk P.A."/>
            <person name="Wortman J."/>
            <person name="Dyer P.S."/>
            <person name="Grigoriev I.V."/>
        </authorList>
    </citation>
    <scope>NUCLEOTIDE SEQUENCE [LARGE SCALE GENOMIC DNA]</scope>
    <source>
        <strain evidence="4">CBS 506.65</strain>
    </source>
</reference>
<feature type="transmembrane region" description="Helical" evidence="2">
    <location>
        <begin position="54"/>
        <end position="76"/>
    </location>
</feature>
<accession>A0A1L9SWU7</accession>
<evidence type="ECO:0000313" key="3">
    <source>
        <dbReference type="EMBL" id="OJJ51639.1"/>
    </source>
</evidence>
<proteinExistence type="predicted"/>
<dbReference type="EMBL" id="KV878336">
    <property type="protein sequence ID" value="OJJ51639.1"/>
    <property type="molecule type" value="Genomic_DNA"/>
</dbReference>
<evidence type="ECO:0000256" key="1">
    <source>
        <dbReference type="SAM" id="MobiDB-lite"/>
    </source>
</evidence>
<dbReference type="VEuPathDB" id="FungiDB:ASPZODRAFT_441892"/>
<dbReference type="RefSeq" id="XP_022586149.1">
    <property type="nucleotide sequence ID" value="XM_022728350.1"/>
</dbReference>
<feature type="region of interest" description="Disordered" evidence="1">
    <location>
        <begin position="120"/>
        <end position="157"/>
    </location>
</feature>
<protein>
    <recommendedName>
        <fullName evidence="5">Transmembrane protein</fullName>
    </recommendedName>
</protein>
<gene>
    <name evidence="3" type="ORF">ASPZODRAFT_441892</name>
</gene>
<keyword evidence="4" id="KW-1185">Reference proteome</keyword>
<dbReference type="AlphaFoldDB" id="A0A1L9SWU7"/>
<keyword evidence="2" id="KW-0812">Transmembrane</keyword>
<sequence>MRWSSPAPSPSESIPRRRNFLLPFPHPQISPTLPEKSTRVSPFLFRFSVVCRSWVSFGVLGCLCSFPIALLSLYYIPSQALFFLVRLAALLCQQKNPQDLLSRSRSNRTKCRKLMVKWNTRKRSPSSKQSSLPMEITPKRSRRRRTMAEVGRPFHPR</sequence>
<name>A0A1L9SWU7_9EURO</name>